<evidence type="ECO:0000313" key="1">
    <source>
        <dbReference type="EMBL" id="APF18074.1"/>
    </source>
</evidence>
<proteinExistence type="predicted"/>
<evidence type="ECO:0000313" key="2">
    <source>
        <dbReference type="Proteomes" id="UP000183868"/>
    </source>
</evidence>
<gene>
    <name evidence="1" type="ORF">Cabys_1325</name>
</gene>
<reference evidence="1 2" key="1">
    <citation type="submission" date="2016-11" db="EMBL/GenBank/DDBJ databases">
        <title>Genomic analysis of Caldithrix abyssi and proposal of a novel bacterial phylum Caldithrichaeota.</title>
        <authorList>
            <person name="Kublanov I."/>
            <person name="Sigalova O."/>
            <person name="Gavrilov S."/>
            <person name="Lebedinsky A."/>
            <person name="Ivanova N."/>
            <person name="Daum C."/>
            <person name="Reddy T."/>
            <person name="Klenk H.P."/>
            <person name="Goker M."/>
            <person name="Reva O."/>
            <person name="Miroshnichenko M."/>
            <person name="Kyprides N."/>
            <person name="Woyke T."/>
            <person name="Gelfand M."/>
        </authorList>
    </citation>
    <scope>NUCLEOTIDE SEQUENCE [LARGE SCALE GENOMIC DNA]</scope>
    <source>
        <strain evidence="1 2">LF13</strain>
    </source>
</reference>
<dbReference type="AlphaFoldDB" id="A0A1J1C7U3"/>
<organism evidence="1 2">
    <name type="scientific">Caldithrix abyssi DSM 13497</name>
    <dbReference type="NCBI Taxonomy" id="880073"/>
    <lineage>
        <taxon>Bacteria</taxon>
        <taxon>Pseudomonadati</taxon>
        <taxon>Calditrichota</taxon>
        <taxon>Calditrichia</taxon>
        <taxon>Calditrichales</taxon>
        <taxon>Calditrichaceae</taxon>
        <taxon>Caldithrix</taxon>
    </lineage>
</organism>
<sequence length="49" mass="5720">MDSDKKWWIFNLPVRSGKIFYNHIKPVTRGFYRPPRLLTHSGQGNEAGC</sequence>
<accession>A0A1J1C7U3</accession>
<dbReference type="Proteomes" id="UP000183868">
    <property type="component" value="Chromosome"/>
</dbReference>
<name>A0A1J1C7U3_CALAY</name>
<dbReference type="EMBL" id="CP018099">
    <property type="protein sequence ID" value="APF18074.1"/>
    <property type="molecule type" value="Genomic_DNA"/>
</dbReference>
<dbReference type="KEGG" id="caby:Cabys_1325"/>
<protein>
    <submittedName>
        <fullName evidence="1">Uncharacterized protein</fullName>
    </submittedName>
</protein>